<protein>
    <submittedName>
        <fullName evidence="1">Uncharacterized protein</fullName>
    </submittedName>
</protein>
<name>A0A8S5MS22_9CAUD</name>
<reference evidence="1" key="1">
    <citation type="journal article" date="2021" name="Proc. Natl. Acad. Sci. U.S.A.">
        <title>A Catalog of Tens of Thousands of Viruses from Human Metagenomes Reveals Hidden Associations with Chronic Diseases.</title>
        <authorList>
            <person name="Tisza M.J."/>
            <person name="Buck C.B."/>
        </authorList>
    </citation>
    <scope>NUCLEOTIDE SEQUENCE</scope>
    <source>
        <strain evidence="1">CtbWL16</strain>
    </source>
</reference>
<sequence length="99" mass="10894">MTETKREANKRHMAKLDQLRVQPSAEEGAQIRQAAKDAGQSLQRYILDAVAERIAAESQEGVTVCKIRNDAVGPAAKAAGQSIKEYVTQAIQERMERGQ</sequence>
<organism evidence="1">
    <name type="scientific">Myoviridae sp. ctbWL16</name>
    <dbReference type="NCBI Taxonomy" id="2826668"/>
    <lineage>
        <taxon>Viruses</taxon>
        <taxon>Duplodnaviria</taxon>
        <taxon>Heunggongvirae</taxon>
        <taxon>Uroviricota</taxon>
        <taxon>Caudoviricetes</taxon>
    </lineage>
</organism>
<proteinExistence type="predicted"/>
<dbReference type="EMBL" id="BK014973">
    <property type="protein sequence ID" value="DAD85094.1"/>
    <property type="molecule type" value="Genomic_DNA"/>
</dbReference>
<accession>A0A8S5MS22</accession>
<evidence type="ECO:0000313" key="1">
    <source>
        <dbReference type="EMBL" id="DAD85094.1"/>
    </source>
</evidence>